<dbReference type="RefSeq" id="WP_344627826.1">
    <property type="nucleotide sequence ID" value="NZ_BAAALD010000121.1"/>
</dbReference>
<organism evidence="2 3">
    <name type="scientific">Kitasatospora arboriphila</name>
    <dbReference type="NCBI Taxonomy" id="258052"/>
    <lineage>
        <taxon>Bacteria</taxon>
        <taxon>Bacillati</taxon>
        <taxon>Actinomycetota</taxon>
        <taxon>Actinomycetes</taxon>
        <taxon>Kitasatosporales</taxon>
        <taxon>Streptomycetaceae</taxon>
        <taxon>Kitasatospora</taxon>
    </lineage>
</organism>
<evidence type="ECO:0000313" key="3">
    <source>
        <dbReference type="Proteomes" id="UP001499987"/>
    </source>
</evidence>
<evidence type="ECO:0000313" key="2">
    <source>
        <dbReference type="EMBL" id="GAA1120838.1"/>
    </source>
</evidence>
<sequence length="105" mass="10896">MADTKQTVVAKTSPDGRTLLVQVTSVDGAGGGEESVKAGIPDLRNFMGTVTALATDLQQAIEAVKPRRASVEFGLNIAMKSGVMTAFLVDASGEATVKVTLEWGD</sequence>
<accession>A0ABP4ENL9</accession>
<protein>
    <recommendedName>
        <fullName evidence="1">Trypsin-co-occurring domain-containing protein</fullName>
    </recommendedName>
</protein>
<keyword evidence="3" id="KW-1185">Reference proteome</keyword>
<proteinExistence type="predicted"/>
<gene>
    <name evidence="2" type="ORF">GCM10009663_70550</name>
</gene>
<dbReference type="InterPro" id="IPR045794">
    <property type="entry name" value="Trypco1"/>
</dbReference>
<evidence type="ECO:0000259" key="1">
    <source>
        <dbReference type="Pfam" id="PF19493"/>
    </source>
</evidence>
<comment type="caution">
    <text evidence="2">The sequence shown here is derived from an EMBL/GenBank/DDBJ whole genome shotgun (WGS) entry which is preliminary data.</text>
</comment>
<dbReference type="NCBIfam" id="NF041216">
    <property type="entry name" value="CU044_2847_fam"/>
    <property type="match status" value="1"/>
</dbReference>
<reference evidence="3" key="1">
    <citation type="journal article" date="2019" name="Int. J. Syst. Evol. Microbiol.">
        <title>The Global Catalogue of Microorganisms (GCM) 10K type strain sequencing project: providing services to taxonomists for standard genome sequencing and annotation.</title>
        <authorList>
            <consortium name="The Broad Institute Genomics Platform"/>
            <consortium name="The Broad Institute Genome Sequencing Center for Infectious Disease"/>
            <person name="Wu L."/>
            <person name="Ma J."/>
        </authorList>
    </citation>
    <scope>NUCLEOTIDE SEQUENCE [LARGE SCALE GENOMIC DNA]</scope>
    <source>
        <strain evidence="3">JCM 13002</strain>
    </source>
</reference>
<dbReference type="Proteomes" id="UP001499987">
    <property type="component" value="Unassembled WGS sequence"/>
</dbReference>
<dbReference type="EMBL" id="BAAALD010000121">
    <property type="protein sequence ID" value="GAA1120838.1"/>
    <property type="molecule type" value="Genomic_DNA"/>
</dbReference>
<name>A0ABP4ENL9_9ACTN</name>
<dbReference type="Pfam" id="PF19493">
    <property type="entry name" value="Trypco1"/>
    <property type="match status" value="1"/>
</dbReference>
<feature type="domain" description="Trypsin-co-occurring" evidence="1">
    <location>
        <begin position="14"/>
        <end position="104"/>
    </location>
</feature>